<dbReference type="VEuPathDB" id="VectorBase:LDEU000096"/>
<feature type="transmembrane region" description="Helical" evidence="2">
    <location>
        <begin position="409"/>
        <end position="430"/>
    </location>
</feature>
<name>A0A443SWP7_9ACAR</name>
<dbReference type="InterPro" id="IPR049134">
    <property type="entry name" value="MCLN_ECD"/>
</dbReference>
<dbReference type="EMBL" id="NCKV01000021">
    <property type="protein sequence ID" value="RWS31941.1"/>
    <property type="molecule type" value="Genomic_DNA"/>
</dbReference>
<evidence type="ECO:0000313" key="4">
    <source>
        <dbReference type="EMBL" id="RWS31941.1"/>
    </source>
</evidence>
<dbReference type="CDD" id="cd21050">
    <property type="entry name" value="ELD_TRPML"/>
    <property type="match status" value="1"/>
</dbReference>
<keyword evidence="2" id="KW-0472">Membrane</keyword>
<dbReference type="Proteomes" id="UP000288716">
    <property type="component" value="Unassembled WGS sequence"/>
</dbReference>
<dbReference type="OrthoDB" id="263481at2759"/>
<dbReference type="GO" id="GO:0072345">
    <property type="term" value="F:NAADP-sensitive calcium-release channel activity"/>
    <property type="evidence" value="ECO:0007669"/>
    <property type="project" value="TreeGrafter"/>
</dbReference>
<gene>
    <name evidence="4" type="ORF">B4U80_00348</name>
</gene>
<feature type="compositionally biased region" description="Polar residues" evidence="1">
    <location>
        <begin position="14"/>
        <end position="28"/>
    </location>
</feature>
<dbReference type="GO" id="GO:0005765">
    <property type="term" value="C:lysosomal membrane"/>
    <property type="evidence" value="ECO:0007669"/>
    <property type="project" value="TreeGrafter"/>
</dbReference>
<evidence type="ECO:0000259" key="3">
    <source>
        <dbReference type="Pfam" id="PF21381"/>
    </source>
</evidence>
<dbReference type="GO" id="GO:0005886">
    <property type="term" value="C:plasma membrane"/>
    <property type="evidence" value="ECO:0007669"/>
    <property type="project" value="TreeGrafter"/>
</dbReference>
<feature type="compositionally biased region" description="Polar residues" evidence="1">
    <location>
        <begin position="42"/>
        <end position="53"/>
    </location>
</feature>
<dbReference type="PANTHER" id="PTHR12127">
    <property type="entry name" value="MUCOLIPIN"/>
    <property type="match status" value="1"/>
</dbReference>
<evidence type="ECO:0000313" key="5">
    <source>
        <dbReference type="Proteomes" id="UP000288716"/>
    </source>
</evidence>
<reference evidence="4 5" key="1">
    <citation type="journal article" date="2018" name="Gigascience">
        <title>Genomes of trombidid mites reveal novel predicted allergens and laterally-transferred genes associated with secondary metabolism.</title>
        <authorList>
            <person name="Dong X."/>
            <person name="Chaisiri K."/>
            <person name="Xia D."/>
            <person name="Armstrong S.D."/>
            <person name="Fang Y."/>
            <person name="Donnelly M.J."/>
            <person name="Kadowaki T."/>
            <person name="McGarry J.W."/>
            <person name="Darby A.C."/>
            <person name="Makepeace B.L."/>
        </authorList>
    </citation>
    <scope>NUCLEOTIDE SEQUENCE [LARGE SCALE GENOMIC DNA]</scope>
    <source>
        <strain evidence="4">UoL-UT</strain>
    </source>
</reference>
<dbReference type="Pfam" id="PF21381">
    <property type="entry name" value="MCLN_ECD"/>
    <property type="match status" value="1"/>
</dbReference>
<proteinExistence type="predicted"/>
<dbReference type="PANTHER" id="PTHR12127:SF7">
    <property type="entry name" value="SD02261P"/>
    <property type="match status" value="1"/>
</dbReference>
<dbReference type="InterPro" id="IPR039031">
    <property type="entry name" value="Mucolipin"/>
</dbReference>
<keyword evidence="2" id="KW-1133">Transmembrane helix</keyword>
<evidence type="ECO:0000256" key="1">
    <source>
        <dbReference type="SAM" id="MobiDB-lite"/>
    </source>
</evidence>
<organism evidence="4 5">
    <name type="scientific">Leptotrombidium deliense</name>
    <dbReference type="NCBI Taxonomy" id="299467"/>
    <lineage>
        <taxon>Eukaryota</taxon>
        <taxon>Metazoa</taxon>
        <taxon>Ecdysozoa</taxon>
        <taxon>Arthropoda</taxon>
        <taxon>Chelicerata</taxon>
        <taxon>Arachnida</taxon>
        <taxon>Acari</taxon>
        <taxon>Acariformes</taxon>
        <taxon>Trombidiformes</taxon>
        <taxon>Prostigmata</taxon>
        <taxon>Anystina</taxon>
        <taxon>Parasitengona</taxon>
        <taxon>Trombiculoidea</taxon>
        <taxon>Trombiculidae</taxon>
        <taxon>Leptotrombidium</taxon>
    </lineage>
</organism>
<dbReference type="STRING" id="299467.A0A443SWP7"/>
<accession>A0A443SWP7</accession>
<protein>
    <submittedName>
        <fullName evidence="4">Mucolipin-3-like protein</fullName>
    </submittedName>
</protein>
<feature type="transmembrane region" description="Helical" evidence="2">
    <location>
        <begin position="442"/>
        <end position="466"/>
    </location>
</feature>
<keyword evidence="5" id="KW-1185">Reference proteome</keyword>
<feature type="region of interest" description="Disordered" evidence="1">
    <location>
        <begin position="1"/>
        <end position="53"/>
    </location>
</feature>
<evidence type="ECO:0000256" key="2">
    <source>
        <dbReference type="SAM" id="Phobius"/>
    </source>
</evidence>
<comment type="caution">
    <text evidence="4">The sequence shown here is derived from an EMBL/GenBank/DDBJ whole genome shotgun (WGS) entry which is preliminary data.</text>
</comment>
<feature type="transmembrane region" description="Helical" evidence="2">
    <location>
        <begin position="355"/>
        <end position="380"/>
    </location>
</feature>
<keyword evidence="2" id="KW-0812">Transmembrane</keyword>
<feature type="domain" description="Mucolipin extracytosolic" evidence="3">
    <location>
        <begin position="147"/>
        <end position="342"/>
    </location>
</feature>
<dbReference type="AlphaFoldDB" id="A0A443SWP7"/>
<sequence length="550" mass="64005">MSAIVDMEVRSRRQTISESEPVSRTANRAITGARRRAESSRQLHNNSDLQSDVQSNCDECPLINDSTHERCNINYVPHITHESNVSFTPLIRDKMRRKIRYAFMNPVEKWKAKGKLPWKMFVQIVKIVIITLQISMYGIQMSRHITHQGNVITTFRELFLQNWDAVREVMAYPPTAGPYAIYTRDDFYTYIDLTVKALSNISTQAIGTFGYSTNSSKKVSPIKFCRQHFAEGSADASTFTFNYDRQIVHNCTTIDVHFPAGDSQWNNFSSKEYFEKNRIKIMFERLLVASVRFTIRLIYINSLESKQTPQCYESRVVLKFDNTLHDGQMLVSLDAENTQHACNGNIDSNDTLKRYVTLILNVISIILCASSLTLCAISLYKGFRLRKEVTEFFSKYFGHELSWSERNEFIDFWIITIIINDVLIIIGSLLETQVEYRQNESYHYNISALFLGVGVLLVWVGILRYFSFFQKYNILILTLKRAIPDVLSLFISLIMDSYETIKEYYEHGFPLTELQKFIAECPDDPMEQIYRMESEANTCSWSWRNCLNFW</sequence>